<proteinExistence type="predicted"/>
<accession>A0A6J4SW11</accession>
<sequence>MAEAVRAGGWTRRLSALALALSVGGLVAALVAAVGSGAGAWPFGTGFGILRWAFYAAMAGGVLAIIAFIMSRRTRVRTGASNLAALIVTLLFGGYLLSHVATARSVPAIHDVTTDLNDMPQFRTLTVRADNLEKIPDMDRPELAAMDPLDRWKAIHREAYGDVRPMRLNASPADALRRAEALARERGWVVAKVDPAAGTVEATATTLFFRFKDDVVVRVRPDPKRPGGSVVDMRSISRVGGSDVGVNAERIRSFLTDLA</sequence>
<evidence type="ECO:0008006" key="3">
    <source>
        <dbReference type="Google" id="ProtNLM"/>
    </source>
</evidence>
<reference evidence="2" key="1">
    <citation type="submission" date="2020-02" db="EMBL/GenBank/DDBJ databases">
        <authorList>
            <person name="Meier V. D."/>
        </authorList>
    </citation>
    <scope>NUCLEOTIDE SEQUENCE</scope>
    <source>
        <strain evidence="2">AVDCRST_MAG91</strain>
    </source>
</reference>
<organism evidence="2">
    <name type="scientific">uncultured Sphingomonadaceae bacterium</name>
    <dbReference type="NCBI Taxonomy" id="169976"/>
    <lineage>
        <taxon>Bacteria</taxon>
        <taxon>Pseudomonadati</taxon>
        <taxon>Pseudomonadota</taxon>
        <taxon>Alphaproteobacteria</taxon>
        <taxon>Sphingomonadales</taxon>
        <taxon>Sphingomonadaceae</taxon>
        <taxon>environmental samples</taxon>
    </lineage>
</organism>
<feature type="transmembrane region" description="Helical" evidence="1">
    <location>
        <begin position="83"/>
        <end position="101"/>
    </location>
</feature>
<feature type="transmembrane region" description="Helical" evidence="1">
    <location>
        <begin position="50"/>
        <end position="71"/>
    </location>
</feature>
<dbReference type="Pfam" id="PF07386">
    <property type="entry name" value="DUF1499"/>
    <property type="match status" value="1"/>
</dbReference>
<gene>
    <name evidence="2" type="ORF">AVDCRST_MAG91-1399</name>
</gene>
<evidence type="ECO:0000313" key="2">
    <source>
        <dbReference type="EMBL" id="CAA9507062.1"/>
    </source>
</evidence>
<name>A0A6J4SW11_9SPHN</name>
<dbReference type="AlphaFoldDB" id="A0A6J4SW11"/>
<protein>
    <recommendedName>
        <fullName evidence="3">DUF1499 domain-containing protein</fullName>
    </recommendedName>
</protein>
<keyword evidence="1" id="KW-1133">Transmembrane helix</keyword>
<keyword evidence="1" id="KW-0472">Membrane</keyword>
<evidence type="ECO:0000256" key="1">
    <source>
        <dbReference type="SAM" id="Phobius"/>
    </source>
</evidence>
<keyword evidence="1" id="KW-0812">Transmembrane</keyword>
<dbReference type="InterPro" id="IPR010865">
    <property type="entry name" value="DUF1499"/>
</dbReference>
<dbReference type="EMBL" id="CADCVX010000276">
    <property type="protein sequence ID" value="CAA9507062.1"/>
    <property type="molecule type" value="Genomic_DNA"/>
</dbReference>